<gene>
    <name evidence="1" type="ORF">Z955_07120</name>
</gene>
<name>A0A0A0IJ43_CLOBO</name>
<comment type="caution">
    <text evidence="1">The sequence shown here is derived from an EMBL/GenBank/DDBJ whole genome shotgun (WGS) entry which is preliminary data.</text>
</comment>
<dbReference type="EMBL" id="JDRY01000033">
    <property type="protein sequence ID" value="KGM99585.1"/>
    <property type="molecule type" value="Genomic_DNA"/>
</dbReference>
<dbReference type="Proteomes" id="UP000030014">
    <property type="component" value="Unassembled WGS sequence"/>
</dbReference>
<dbReference type="RefSeq" id="WP_039259469.1">
    <property type="nucleotide sequence ID" value="NZ_JDRY01000033.1"/>
</dbReference>
<dbReference type="Gene3D" id="2.40.30.200">
    <property type="match status" value="1"/>
</dbReference>
<evidence type="ECO:0000313" key="2">
    <source>
        <dbReference type="Proteomes" id="UP000030014"/>
    </source>
</evidence>
<dbReference type="InterPro" id="IPR006520">
    <property type="entry name" value="Dit_BPSPP_N"/>
</dbReference>
<organism evidence="1 2">
    <name type="scientific">Clostridium botulinum C/D str. DC5</name>
    <dbReference type="NCBI Taxonomy" id="1443128"/>
    <lineage>
        <taxon>Bacteria</taxon>
        <taxon>Bacillati</taxon>
        <taxon>Bacillota</taxon>
        <taxon>Clostridia</taxon>
        <taxon>Eubacteriales</taxon>
        <taxon>Clostridiaceae</taxon>
        <taxon>Clostridium</taxon>
    </lineage>
</organism>
<dbReference type="NCBIfam" id="TIGR01633">
    <property type="entry name" value="phi3626_gp14_N"/>
    <property type="match status" value="1"/>
</dbReference>
<accession>A0A0A0IJ43</accession>
<sequence>MLSFTFGNKNSYDDFGIIISKRPSIPSPKRRVTYIDIPDKSSNLKFDEGTFEDITILVECGVKSKANLVDKIDEIKAWLINTGESDLIFSFQPDKKYIAQVVNMIDFKQVLKYTSRFPIIFNCKPFKYSVGEKIITITKNNSTIYNEGTFQSEPVIKVYGSGDIKLKINDNEITVKKVDGYVTIDFVLKDCYKDDELKNGDMIGEFPVLKVGENVVSFSGNVSKVGVRVNEVWV</sequence>
<evidence type="ECO:0000313" key="1">
    <source>
        <dbReference type="EMBL" id="KGM99585.1"/>
    </source>
</evidence>
<protein>
    <recommendedName>
        <fullName evidence="3">Phage tail protein</fullName>
    </recommendedName>
</protein>
<proteinExistence type="predicted"/>
<dbReference type="AlphaFoldDB" id="A0A0A0IJ43"/>
<evidence type="ECO:0008006" key="3">
    <source>
        <dbReference type="Google" id="ProtNLM"/>
    </source>
</evidence>
<reference evidence="1 2" key="1">
    <citation type="submission" date="2014-01" db="EMBL/GenBank/DDBJ databases">
        <title>Plasmidome dynamics in the species complex Clostridium novyi sensu lato converts strains of independent lineages into distinctly different pathogens.</title>
        <authorList>
            <person name="Skarin H."/>
            <person name="Segerman B."/>
        </authorList>
    </citation>
    <scope>NUCLEOTIDE SEQUENCE [LARGE SCALE GENOMIC DNA]</scope>
    <source>
        <strain evidence="1 2">DC5</strain>
    </source>
</reference>